<name>A0A1I4GLT6_9ACTN</name>
<feature type="domain" description="Amidase" evidence="1">
    <location>
        <begin position="35"/>
        <end position="457"/>
    </location>
</feature>
<dbReference type="InterPro" id="IPR036928">
    <property type="entry name" value="AS_sf"/>
</dbReference>
<dbReference type="GO" id="GO:0012505">
    <property type="term" value="C:endomembrane system"/>
    <property type="evidence" value="ECO:0007669"/>
    <property type="project" value="TreeGrafter"/>
</dbReference>
<evidence type="ECO:0000259" key="1">
    <source>
        <dbReference type="Pfam" id="PF01425"/>
    </source>
</evidence>
<dbReference type="Pfam" id="PF01425">
    <property type="entry name" value="Amidase"/>
    <property type="match status" value="1"/>
</dbReference>
<dbReference type="PANTHER" id="PTHR43372">
    <property type="entry name" value="FATTY-ACID AMIDE HYDROLASE"/>
    <property type="match status" value="1"/>
</dbReference>
<gene>
    <name evidence="2" type="ORF">SAMN04488085_10972</name>
</gene>
<proteinExistence type="predicted"/>
<dbReference type="EMBL" id="FOSW01000009">
    <property type="protein sequence ID" value="SFL30859.1"/>
    <property type="molecule type" value="Genomic_DNA"/>
</dbReference>
<dbReference type="RefSeq" id="WP_091326081.1">
    <property type="nucleotide sequence ID" value="NZ_FOSW01000009.1"/>
</dbReference>
<dbReference type="STRING" id="504800.SAMN04488085_10972"/>
<dbReference type="SUPFAM" id="SSF75304">
    <property type="entry name" value="Amidase signature (AS) enzymes"/>
    <property type="match status" value="1"/>
</dbReference>
<dbReference type="InParanoid" id="A0A1I4GLT6"/>
<protein>
    <submittedName>
        <fullName evidence="2">Amidase</fullName>
    </submittedName>
</protein>
<organism evidence="2 3">
    <name type="scientific">Geodermatophilus ruber</name>
    <dbReference type="NCBI Taxonomy" id="504800"/>
    <lineage>
        <taxon>Bacteria</taxon>
        <taxon>Bacillati</taxon>
        <taxon>Actinomycetota</taxon>
        <taxon>Actinomycetes</taxon>
        <taxon>Geodermatophilales</taxon>
        <taxon>Geodermatophilaceae</taxon>
        <taxon>Geodermatophilus</taxon>
    </lineage>
</organism>
<dbReference type="PROSITE" id="PS00571">
    <property type="entry name" value="AMIDASES"/>
    <property type="match status" value="1"/>
</dbReference>
<keyword evidence="3" id="KW-1185">Reference proteome</keyword>
<evidence type="ECO:0000313" key="2">
    <source>
        <dbReference type="EMBL" id="SFL30859.1"/>
    </source>
</evidence>
<dbReference type="InterPro" id="IPR020556">
    <property type="entry name" value="Amidase_CS"/>
</dbReference>
<accession>A0A1I4GLT6</accession>
<dbReference type="AlphaFoldDB" id="A0A1I4GLT6"/>
<dbReference type="NCBIfam" id="NF005687">
    <property type="entry name" value="PRK07487.1"/>
    <property type="match status" value="1"/>
</dbReference>
<dbReference type="OrthoDB" id="182039at2"/>
<dbReference type="Gene3D" id="3.90.1300.10">
    <property type="entry name" value="Amidase signature (AS) domain"/>
    <property type="match status" value="1"/>
</dbReference>
<evidence type="ECO:0000313" key="3">
    <source>
        <dbReference type="Proteomes" id="UP000199152"/>
    </source>
</evidence>
<dbReference type="PANTHER" id="PTHR43372:SF4">
    <property type="entry name" value="FATTY-ACID AMIDE HYDROLASE 2"/>
    <property type="match status" value="1"/>
</dbReference>
<dbReference type="Proteomes" id="UP000199152">
    <property type="component" value="Unassembled WGS sequence"/>
</dbReference>
<sequence>MTTTPDPAGATVPLWRRGASELAELIAKGAVTSLEVVDAHLERIDAVNPHVNAVVRVLRDEARAAAREADRAVAEGRPLGPLHGVPCTIKENVDVAGTPTTDGIPALADAVAAQDAPLVERLRAAGAIPIGRTNMPDFALRIHTDSSLHGLTRNPWDSSVTSGGSSGGDAAALAAGMTPLGIGNDIGGSLRNPAHACGIASIKPTTGRVPEAHANEPFDAGLSVQLMQVNGVMARTVADVRLGLSVIAGPHVRDATTVPVPLDLPRPEGPLRVALIATPPGGDTDPGVEDVVRRAGDTLQAAGYEVEEVVPPMYEEALDVWGRWLFTDVRALRPVLQQFMGPDGMRFLDLIEPLYPEQTVETLVQTFVQRRTIARLWAEFLARYPLVLSPVWTQPAFKHGFDIENADTAAATMRLLRPVMPANLLGLPAAVVAGGTTGGLPVGVQVLGDRFQELLCLEAAEVIEHEVGVLTPIDPVH</sequence>
<dbReference type="InterPro" id="IPR023631">
    <property type="entry name" value="Amidase_dom"/>
</dbReference>
<reference evidence="2 3" key="1">
    <citation type="submission" date="2016-10" db="EMBL/GenBank/DDBJ databases">
        <authorList>
            <person name="de Groot N.N."/>
        </authorList>
    </citation>
    <scope>NUCLEOTIDE SEQUENCE [LARGE SCALE GENOMIC DNA]</scope>
    <source>
        <strain evidence="2 3">DSM 45317</strain>
    </source>
</reference>
<dbReference type="InterPro" id="IPR052739">
    <property type="entry name" value="FAAH2"/>
</dbReference>